<dbReference type="InterPro" id="IPR006311">
    <property type="entry name" value="TAT_signal"/>
</dbReference>
<comment type="catalytic activity">
    <reaction evidence="1">
        <text>Eliminative cleavage of (1-&gt;4)-alpha-D-galacturonan to give oligosaccharides with 4-deoxy-alpha-D-galact-4-enuronosyl groups at their non-reducing ends.</text>
        <dbReference type="EC" id="4.2.2.2"/>
    </reaction>
</comment>
<dbReference type="Proteomes" id="UP000198253">
    <property type="component" value="Chromosome I"/>
</dbReference>
<evidence type="ECO:0000256" key="9">
    <source>
        <dbReference type="ARBA" id="ARBA00023239"/>
    </source>
</evidence>
<evidence type="ECO:0000259" key="12">
    <source>
        <dbReference type="Pfam" id="PF06439"/>
    </source>
</evidence>
<keyword evidence="8" id="KW-0106">Calcium</keyword>
<evidence type="ECO:0000256" key="7">
    <source>
        <dbReference type="ARBA" id="ARBA00022729"/>
    </source>
</evidence>
<keyword evidence="6" id="KW-0964">Secreted</keyword>
<dbReference type="GO" id="GO:0005576">
    <property type="term" value="C:extracellular region"/>
    <property type="evidence" value="ECO:0007669"/>
    <property type="project" value="UniProtKB-SubCell"/>
</dbReference>
<dbReference type="InterPro" id="IPR010496">
    <property type="entry name" value="AL/BT2_dom"/>
</dbReference>
<keyword evidence="14" id="KW-1185">Reference proteome</keyword>
<evidence type="ECO:0000313" key="14">
    <source>
        <dbReference type="Proteomes" id="UP000198253"/>
    </source>
</evidence>
<reference evidence="14" key="1">
    <citation type="submission" date="2016-06" db="EMBL/GenBank/DDBJ databases">
        <authorList>
            <person name="Varghese N."/>
            <person name="Submissions Spin"/>
        </authorList>
    </citation>
    <scope>NUCLEOTIDE SEQUENCE [LARGE SCALE GENOMIC DNA]</scope>
    <source>
        <strain evidence="14">DSM 43816</strain>
    </source>
</reference>
<dbReference type="RefSeq" id="WP_088980413.1">
    <property type="nucleotide sequence ID" value="NZ_LT607413.1"/>
</dbReference>
<evidence type="ECO:0000256" key="5">
    <source>
        <dbReference type="ARBA" id="ARBA00012272"/>
    </source>
</evidence>
<dbReference type="Gene3D" id="2.160.20.10">
    <property type="entry name" value="Single-stranded right-handed beta-helix, Pectin lyase-like"/>
    <property type="match status" value="1"/>
</dbReference>
<evidence type="ECO:0000313" key="13">
    <source>
        <dbReference type="EMBL" id="SCE77123.1"/>
    </source>
</evidence>
<keyword evidence="7 11" id="KW-0732">Signal</keyword>
<dbReference type="EC" id="4.2.2.2" evidence="5"/>
<comment type="cofactor">
    <cofactor evidence="2">
        <name>Ca(2+)</name>
        <dbReference type="ChEBI" id="CHEBI:29108"/>
    </cofactor>
</comment>
<evidence type="ECO:0000256" key="4">
    <source>
        <dbReference type="ARBA" id="ARBA00006463"/>
    </source>
</evidence>
<name>A0A1C4UZJ2_MICEC</name>
<dbReference type="InParanoid" id="A0A1C4UZJ2"/>
<dbReference type="InterPro" id="IPR011050">
    <property type="entry name" value="Pectin_lyase_fold/virulence"/>
</dbReference>
<dbReference type="EMBL" id="LT607413">
    <property type="protein sequence ID" value="SCE77123.1"/>
    <property type="molecule type" value="Genomic_DNA"/>
</dbReference>
<feature type="domain" description="3-keto-alpha-glucoside-1,2-lyase/3-keto-2-hydroxy-glucal hydratase" evidence="12">
    <location>
        <begin position="42"/>
        <end position="202"/>
    </location>
</feature>
<dbReference type="Gene3D" id="2.60.120.560">
    <property type="entry name" value="Exo-inulinase, domain 1"/>
    <property type="match status" value="1"/>
</dbReference>
<evidence type="ECO:0000256" key="6">
    <source>
        <dbReference type="ARBA" id="ARBA00022525"/>
    </source>
</evidence>
<comment type="similarity">
    <text evidence="4">Belongs to the polysaccharide lyase 3 family.</text>
</comment>
<accession>A0A1C4UZJ2</accession>
<protein>
    <recommendedName>
        <fullName evidence="5">pectate lyase</fullName>
        <ecNumber evidence="5">4.2.2.2</ecNumber>
    </recommendedName>
</protein>
<evidence type="ECO:0000256" key="1">
    <source>
        <dbReference type="ARBA" id="ARBA00000695"/>
    </source>
</evidence>
<dbReference type="SUPFAM" id="SSF51126">
    <property type="entry name" value="Pectin lyase-like"/>
    <property type="match status" value="1"/>
</dbReference>
<evidence type="ECO:0000256" key="8">
    <source>
        <dbReference type="ARBA" id="ARBA00022837"/>
    </source>
</evidence>
<dbReference type="PANTHER" id="PTHR33407:SF9">
    <property type="entry name" value="PECTATE LYASE F-RELATED"/>
    <property type="match status" value="1"/>
</dbReference>
<dbReference type="InterPro" id="IPR004898">
    <property type="entry name" value="Pectate_lyase_PlyH/PlyE-like"/>
</dbReference>
<dbReference type="PROSITE" id="PS51318">
    <property type="entry name" value="TAT"/>
    <property type="match status" value="1"/>
</dbReference>
<evidence type="ECO:0000256" key="3">
    <source>
        <dbReference type="ARBA" id="ARBA00004613"/>
    </source>
</evidence>
<gene>
    <name evidence="13" type="ORF">GA0070618_0801</name>
</gene>
<feature type="signal peptide" evidence="11">
    <location>
        <begin position="1"/>
        <end position="35"/>
    </location>
</feature>
<dbReference type="InterPro" id="IPR012334">
    <property type="entry name" value="Pectin_lyas_fold"/>
</dbReference>
<evidence type="ECO:0000256" key="10">
    <source>
        <dbReference type="SAM" id="MobiDB-lite"/>
    </source>
</evidence>
<proteinExistence type="inferred from homology"/>
<evidence type="ECO:0000256" key="11">
    <source>
        <dbReference type="SAM" id="SignalP"/>
    </source>
</evidence>
<dbReference type="GO" id="GO:0016787">
    <property type="term" value="F:hydrolase activity"/>
    <property type="evidence" value="ECO:0007669"/>
    <property type="project" value="InterPro"/>
</dbReference>
<dbReference type="Pfam" id="PF03211">
    <property type="entry name" value="Pectate_lyase"/>
    <property type="match status" value="1"/>
</dbReference>
<sequence>MQIRRTVHRRALLAAVGAGATAVALAAGMGTSAFAATLFSDNFDDGNANGWSKSGGSWTVATDGSGVLTQSNSGSELARQFAGQTGWTDYQVQARVKPLAYDSSTGLVGLAARSASSTKMYRLALLGSGQAALQAVNGSQITTLGSASVGTAAGSWYTLRIEASGSTIRGFVNGTQVGSGSDSLVGSGRIGLVTAYASGSFDDVAVDSAGSTPTTPPTTAPPTSNPPTTPPPTTPPPTTPPPTTPPPASWPTPAGQVKVDDTIPISGNQDLGMKRYYGIGDGGQGESQDPMFVLAAGATLRNVIIGAPAGDGVHCEGNCTLINVWWEDVGEDAATFRGGTTYTVDGGGARSASDKVFQHNGSGTVYIRNFRVESSGKLYRACGNCSTSYQRHVVMDNVTATSTKALAGINTNWGDTARFSRITILNDPDRKTSICQKYKGVPKGSEPTLIGEGADGVNCFYSPSDITYR</sequence>
<keyword evidence="9 13" id="KW-0456">Lyase</keyword>
<feature type="compositionally biased region" description="Pro residues" evidence="10">
    <location>
        <begin position="214"/>
        <end position="250"/>
    </location>
</feature>
<dbReference type="GO" id="GO:0045490">
    <property type="term" value="P:pectin catabolic process"/>
    <property type="evidence" value="ECO:0007669"/>
    <property type="project" value="TreeGrafter"/>
</dbReference>
<dbReference type="Pfam" id="PF06439">
    <property type="entry name" value="3keto-disac_hyd"/>
    <property type="match status" value="1"/>
</dbReference>
<dbReference type="AlphaFoldDB" id="A0A1C4UZJ2"/>
<organism evidence="13 14">
    <name type="scientific">Micromonospora echinospora</name>
    <name type="common">Micromonospora purpurea</name>
    <dbReference type="NCBI Taxonomy" id="1877"/>
    <lineage>
        <taxon>Bacteria</taxon>
        <taxon>Bacillati</taxon>
        <taxon>Actinomycetota</taxon>
        <taxon>Actinomycetes</taxon>
        <taxon>Micromonosporales</taxon>
        <taxon>Micromonosporaceae</taxon>
        <taxon>Micromonospora</taxon>
    </lineage>
</organism>
<comment type="subcellular location">
    <subcellularLocation>
        <location evidence="3">Secreted</location>
    </subcellularLocation>
</comment>
<dbReference type="GO" id="GO:0030570">
    <property type="term" value="F:pectate lyase activity"/>
    <property type="evidence" value="ECO:0007669"/>
    <property type="project" value="UniProtKB-EC"/>
</dbReference>
<dbReference type="PANTHER" id="PTHR33407">
    <property type="entry name" value="PECTATE LYASE F-RELATED"/>
    <property type="match status" value="1"/>
</dbReference>
<feature type="chain" id="PRO_5008705329" description="pectate lyase" evidence="11">
    <location>
        <begin position="36"/>
        <end position="469"/>
    </location>
</feature>
<dbReference type="SUPFAM" id="SSF49899">
    <property type="entry name" value="Concanavalin A-like lectins/glucanases"/>
    <property type="match status" value="1"/>
</dbReference>
<evidence type="ECO:0000256" key="2">
    <source>
        <dbReference type="ARBA" id="ARBA00001913"/>
    </source>
</evidence>
<dbReference type="InterPro" id="IPR013320">
    <property type="entry name" value="ConA-like_dom_sf"/>
</dbReference>
<feature type="region of interest" description="Disordered" evidence="10">
    <location>
        <begin position="207"/>
        <end position="266"/>
    </location>
</feature>